<name>A0A8T0WQK6_PANVG</name>
<organism evidence="2 3">
    <name type="scientific">Panicum virgatum</name>
    <name type="common">Blackwell switchgrass</name>
    <dbReference type="NCBI Taxonomy" id="38727"/>
    <lineage>
        <taxon>Eukaryota</taxon>
        <taxon>Viridiplantae</taxon>
        <taxon>Streptophyta</taxon>
        <taxon>Embryophyta</taxon>
        <taxon>Tracheophyta</taxon>
        <taxon>Spermatophyta</taxon>
        <taxon>Magnoliopsida</taxon>
        <taxon>Liliopsida</taxon>
        <taxon>Poales</taxon>
        <taxon>Poaceae</taxon>
        <taxon>PACMAD clade</taxon>
        <taxon>Panicoideae</taxon>
        <taxon>Panicodae</taxon>
        <taxon>Paniceae</taxon>
        <taxon>Panicinae</taxon>
        <taxon>Panicum</taxon>
        <taxon>Panicum sect. Hiantes</taxon>
    </lineage>
</organism>
<gene>
    <name evidence="2" type="ORF">PVAP13_1NG321219</name>
</gene>
<evidence type="ECO:0000313" key="2">
    <source>
        <dbReference type="EMBL" id="KAG2651861.1"/>
    </source>
</evidence>
<accession>A0A8T0WQK6</accession>
<evidence type="ECO:0000256" key="1">
    <source>
        <dbReference type="SAM" id="SignalP"/>
    </source>
</evidence>
<evidence type="ECO:0000313" key="3">
    <source>
        <dbReference type="Proteomes" id="UP000823388"/>
    </source>
</evidence>
<feature type="chain" id="PRO_5035749838" description="Secreted protein" evidence="1">
    <location>
        <begin position="21"/>
        <end position="110"/>
    </location>
</feature>
<sequence>SNLFFPFLLLLVLRVQVARQEKARGKTASKGPTADGRLRRMCYSFPLFAPSFRTDGGGLRLVCAVWRTDGGRWPGRRWKIYNSSRDLFVIFLFLGVLSAKVGCTDPFASL</sequence>
<feature type="signal peptide" evidence="1">
    <location>
        <begin position="1"/>
        <end position="20"/>
    </location>
</feature>
<dbReference type="Proteomes" id="UP000823388">
    <property type="component" value="Chromosome 1N"/>
</dbReference>
<proteinExistence type="predicted"/>
<keyword evidence="1" id="KW-0732">Signal</keyword>
<reference evidence="2" key="1">
    <citation type="submission" date="2020-05" db="EMBL/GenBank/DDBJ databases">
        <title>WGS assembly of Panicum virgatum.</title>
        <authorList>
            <person name="Lovell J.T."/>
            <person name="Jenkins J."/>
            <person name="Shu S."/>
            <person name="Juenger T.E."/>
            <person name="Schmutz J."/>
        </authorList>
    </citation>
    <scope>NUCLEOTIDE SEQUENCE</scope>
    <source>
        <strain evidence="2">AP13</strain>
    </source>
</reference>
<protein>
    <recommendedName>
        <fullName evidence="4">Secreted protein</fullName>
    </recommendedName>
</protein>
<feature type="non-terminal residue" evidence="2">
    <location>
        <position position="1"/>
    </location>
</feature>
<dbReference type="AlphaFoldDB" id="A0A8T0WQK6"/>
<dbReference type="EMBL" id="CM029038">
    <property type="protein sequence ID" value="KAG2651861.1"/>
    <property type="molecule type" value="Genomic_DNA"/>
</dbReference>
<keyword evidence="3" id="KW-1185">Reference proteome</keyword>
<comment type="caution">
    <text evidence="2">The sequence shown here is derived from an EMBL/GenBank/DDBJ whole genome shotgun (WGS) entry which is preliminary data.</text>
</comment>
<evidence type="ECO:0008006" key="4">
    <source>
        <dbReference type="Google" id="ProtNLM"/>
    </source>
</evidence>